<dbReference type="GO" id="GO:0008320">
    <property type="term" value="F:protein transmembrane transporter activity"/>
    <property type="evidence" value="ECO:0007669"/>
    <property type="project" value="UniProtKB-UniRule"/>
</dbReference>
<evidence type="ECO:0000256" key="7">
    <source>
        <dbReference type="ARBA" id="ARBA00023136"/>
    </source>
</evidence>
<reference evidence="9 10" key="1">
    <citation type="journal article" date="2006" name="Int. J. Syst. Evol. Microbiol.">
        <title>Myroides pelagicus sp. nov., isolated from seawater in Thailand.</title>
        <authorList>
            <person name="Yoon J."/>
            <person name="Maneerat S."/>
            <person name="Kawai F."/>
            <person name="Yokota A."/>
        </authorList>
    </citation>
    <scope>NUCLEOTIDE SEQUENCE [LARGE SCALE GENOMIC DNA]</scope>
    <source>
        <strain evidence="9 10">SM1T</strain>
    </source>
</reference>
<keyword evidence="4 8" id="KW-0653">Protein transport</keyword>
<dbReference type="GO" id="GO:0009306">
    <property type="term" value="P:protein secretion"/>
    <property type="evidence" value="ECO:0007669"/>
    <property type="project" value="UniProtKB-UniRule"/>
</dbReference>
<dbReference type="InterPro" id="IPR001901">
    <property type="entry name" value="Translocase_SecE/Sec61-g"/>
</dbReference>
<feature type="transmembrane region" description="Helical" evidence="8">
    <location>
        <begin position="30"/>
        <end position="60"/>
    </location>
</feature>
<dbReference type="InterPro" id="IPR038379">
    <property type="entry name" value="SecE_sf"/>
</dbReference>
<dbReference type="Gene3D" id="1.20.5.1030">
    <property type="entry name" value="Preprotein translocase secy subunit"/>
    <property type="match status" value="1"/>
</dbReference>
<dbReference type="RefSeq" id="WP_162521551.1">
    <property type="nucleotide sequence ID" value="NZ_JAYMMG010000010.1"/>
</dbReference>
<accession>A0A7K1GK57</accession>
<comment type="subcellular location">
    <subcellularLocation>
        <location evidence="8">Cell membrane</location>
        <topology evidence="8">Single-pass membrane protein</topology>
    </subcellularLocation>
    <subcellularLocation>
        <location evidence="1">Membrane</location>
    </subcellularLocation>
</comment>
<sequence length="65" mass="7528">MMKVINYISESFTELKTNVTWSPWSDVQRYTIIVAIFTVLFSLATWGVDTVFADLLGIFYKWAKA</sequence>
<gene>
    <name evidence="8 9" type="primary">secE</name>
    <name evidence="9" type="ORF">GJV77_02525</name>
</gene>
<keyword evidence="7 8" id="KW-0472">Membrane</keyword>
<name>A0A7K1GK57_9FLAO</name>
<keyword evidence="3 8" id="KW-0812">Transmembrane</keyword>
<evidence type="ECO:0000313" key="10">
    <source>
        <dbReference type="Proteomes" id="UP000488936"/>
    </source>
</evidence>
<dbReference type="GO" id="GO:0043952">
    <property type="term" value="P:protein transport by the Sec complex"/>
    <property type="evidence" value="ECO:0007669"/>
    <property type="project" value="UniProtKB-UniRule"/>
</dbReference>
<comment type="caution">
    <text evidence="9">The sequence shown here is derived from an EMBL/GenBank/DDBJ whole genome shotgun (WGS) entry which is preliminary data.</text>
</comment>
<evidence type="ECO:0000256" key="1">
    <source>
        <dbReference type="ARBA" id="ARBA00004370"/>
    </source>
</evidence>
<dbReference type="Proteomes" id="UP000488936">
    <property type="component" value="Unassembled WGS sequence"/>
</dbReference>
<evidence type="ECO:0000256" key="4">
    <source>
        <dbReference type="ARBA" id="ARBA00022927"/>
    </source>
</evidence>
<comment type="subunit">
    <text evidence="8">Component of the Sec protein translocase complex. Heterotrimer consisting of SecY, SecE and SecG subunits. The heterotrimers can form oligomers, although 1 heterotrimer is thought to be able to translocate proteins. Interacts with the ribosome. Interacts with SecDF, and other proteins may be involved. Interacts with SecA.</text>
</comment>
<evidence type="ECO:0000256" key="5">
    <source>
        <dbReference type="ARBA" id="ARBA00022989"/>
    </source>
</evidence>
<keyword evidence="5 8" id="KW-1133">Transmembrane helix</keyword>
<comment type="similarity">
    <text evidence="8">Belongs to the SecE/SEC61-gamma family.</text>
</comment>
<dbReference type="NCBIfam" id="TIGR00964">
    <property type="entry name" value="secE_bact"/>
    <property type="match status" value="1"/>
</dbReference>
<keyword evidence="2 8" id="KW-0813">Transport</keyword>
<dbReference type="GO" id="GO:0006605">
    <property type="term" value="P:protein targeting"/>
    <property type="evidence" value="ECO:0007669"/>
    <property type="project" value="UniProtKB-UniRule"/>
</dbReference>
<keyword evidence="10" id="KW-1185">Reference proteome</keyword>
<dbReference type="GO" id="GO:0005886">
    <property type="term" value="C:plasma membrane"/>
    <property type="evidence" value="ECO:0007669"/>
    <property type="project" value="UniProtKB-SubCell"/>
</dbReference>
<dbReference type="GO" id="GO:0065002">
    <property type="term" value="P:intracellular protein transmembrane transport"/>
    <property type="evidence" value="ECO:0007669"/>
    <property type="project" value="UniProtKB-UniRule"/>
</dbReference>
<keyword evidence="6 8" id="KW-0811">Translocation</keyword>
<evidence type="ECO:0000256" key="3">
    <source>
        <dbReference type="ARBA" id="ARBA00022692"/>
    </source>
</evidence>
<protein>
    <recommendedName>
        <fullName evidence="8">Protein translocase subunit SecE</fullName>
    </recommendedName>
</protein>
<dbReference type="AlphaFoldDB" id="A0A7K1GK57"/>
<evidence type="ECO:0000256" key="8">
    <source>
        <dbReference type="HAMAP-Rule" id="MF_00422"/>
    </source>
</evidence>
<dbReference type="Pfam" id="PF00584">
    <property type="entry name" value="SecE"/>
    <property type="match status" value="1"/>
</dbReference>
<proteinExistence type="inferred from homology"/>
<keyword evidence="8" id="KW-1003">Cell membrane</keyword>
<dbReference type="HAMAP" id="MF_00422">
    <property type="entry name" value="SecE"/>
    <property type="match status" value="1"/>
</dbReference>
<comment type="function">
    <text evidence="8">Essential subunit of the Sec protein translocation channel SecYEG. Clamps together the 2 halves of SecY. May contact the channel plug during translocation.</text>
</comment>
<evidence type="ECO:0000256" key="2">
    <source>
        <dbReference type="ARBA" id="ARBA00022448"/>
    </source>
</evidence>
<evidence type="ECO:0000256" key="6">
    <source>
        <dbReference type="ARBA" id="ARBA00023010"/>
    </source>
</evidence>
<dbReference type="EMBL" id="WMJY01000003">
    <property type="protein sequence ID" value="MTH28803.1"/>
    <property type="molecule type" value="Genomic_DNA"/>
</dbReference>
<organism evidence="9 10">
    <name type="scientific">Myroides pelagicus</name>
    <dbReference type="NCBI Taxonomy" id="270914"/>
    <lineage>
        <taxon>Bacteria</taxon>
        <taxon>Pseudomonadati</taxon>
        <taxon>Bacteroidota</taxon>
        <taxon>Flavobacteriia</taxon>
        <taxon>Flavobacteriales</taxon>
        <taxon>Flavobacteriaceae</taxon>
        <taxon>Myroides</taxon>
    </lineage>
</organism>
<evidence type="ECO:0000313" key="9">
    <source>
        <dbReference type="EMBL" id="MTH28803.1"/>
    </source>
</evidence>
<dbReference type="InterPro" id="IPR005807">
    <property type="entry name" value="SecE_bac"/>
</dbReference>